<keyword evidence="3" id="KW-0830">Ubiquinone</keyword>
<reference evidence="3" key="1">
    <citation type="submission" date="2018-06" db="EMBL/GenBank/DDBJ databases">
        <authorList>
            <person name="Zhirakovskaya E."/>
        </authorList>
    </citation>
    <scope>NUCLEOTIDE SEQUENCE</scope>
</reference>
<evidence type="ECO:0000313" key="3">
    <source>
        <dbReference type="EMBL" id="VAW91869.1"/>
    </source>
</evidence>
<dbReference type="PANTHER" id="PTHR38693:SF1">
    <property type="entry name" value="UBIQUINONE BIOSYNTHESIS ACCESSORY FACTOR UBIJ"/>
    <property type="match status" value="1"/>
</dbReference>
<gene>
    <name evidence="3" type="ORF">MNBD_GAMMA21-2806</name>
</gene>
<sequence>MQAKTELKSEIAMAVTAAMETAINAYLKMDPDASGQFARFNDKVIAIELVDMGIKLFCLPSAQGISIMSQYQGEADTLISGRPLSMAKLALMNDTQVMFDGEVKISGDVELGQKFKKAIEDIDIDWEEHLSRATGDVIAHKTGQAIREMASWWRNNKTRAQANGREYLQQEVDVLPMCDEAETLYQNIETLRDDTARIEARIKQLAGKNKESE</sequence>
<keyword evidence="1" id="KW-0175">Coiled coil</keyword>
<feature type="domain" description="SCP2" evidence="2">
    <location>
        <begin position="23"/>
        <end position="119"/>
    </location>
</feature>
<organism evidence="3">
    <name type="scientific">hydrothermal vent metagenome</name>
    <dbReference type="NCBI Taxonomy" id="652676"/>
    <lineage>
        <taxon>unclassified sequences</taxon>
        <taxon>metagenomes</taxon>
        <taxon>ecological metagenomes</taxon>
    </lineage>
</organism>
<dbReference type="InterPro" id="IPR038989">
    <property type="entry name" value="UbiJ"/>
</dbReference>
<dbReference type="PANTHER" id="PTHR38693">
    <property type="entry name" value="UBIQUINONE BIOSYNTHESIS PROTEIN UBIJ"/>
    <property type="match status" value="1"/>
</dbReference>
<accession>A0A3B1A156</accession>
<name>A0A3B1A156_9ZZZZ</name>
<dbReference type="EMBL" id="UOFR01000013">
    <property type="protein sequence ID" value="VAW91869.1"/>
    <property type="molecule type" value="Genomic_DNA"/>
</dbReference>
<dbReference type="AlphaFoldDB" id="A0A3B1A156"/>
<dbReference type="SUPFAM" id="SSF55718">
    <property type="entry name" value="SCP-like"/>
    <property type="match status" value="1"/>
</dbReference>
<dbReference type="HAMAP" id="MF_02215">
    <property type="entry name" value="UbiJ"/>
    <property type="match status" value="1"/>
</dbReference>
<protein>
    <submittedName>
        <fullName evidence="3">Protein YigP (COG3165) clustered with ubiquinone biosynthetic genes</fullName>
    </submittedName>
</protein>
<dbReference type="GO" id="GO:0006744">
    <property type="term" value="P:ubiquinone biosynthetic process"/>
    <property type="evidence" value="ECO:0007669"/>
    <property type="project" value="InterPro"/>
</dbReference>
<proteinExistence type="inferred from homology"/>
<evidence type="ECO:0000259" key="2">
    <source>
        <dbReference type="Pfam" id="PF02036"/>
    </source>
</evidence>
<dbReference type="Pfam" id="PF02036">
    <property type="entry name" value="SCP2"/>
    <property type="match status" value="1"/>
</dbReference>
<feature type="coiled-coil region" evidence="1">
    <location>
        <begin position="181"/>
        <end position="208"/>
    </location>
</feature>
<dbReference type="InterPro" id="IPR036527">
    <property type="entry name" value="SCP2_sterol-bd_dom_sf"/>
</dbReference>
<evidence type="ECO:0000256" key="1">
    <source>
        <dbReference type="SAM" id="Coils"/>
    </source>
</evidence>
<dbReference type="InterPro" id="IPR003033">
    <property type="entry name" value="SCP2_sterol-bd_dom"/>
</dbReference>